<dbReference type="PANTHER" id="PTHR23416:SF78">
    <property type="entry name" value="LIPOPOLYSACCHARIDE BIOSYNTHESIS O-ACETYL TRANSFERASE WBBJ-RELATED"/>
    <property type="match status" value="1"/>
</dbReference>
<dbReference type="STRING" id="1302689.RG47T_0581"/>
<comment type="caution">
    <text evidence="4">The sequence shown here is derived from an EMBL/GenBank/DDBJ whole genome shotgun (WGS) entry which is preliminary data.</text>
</comment>
<dbReference type="SUPFAM" id="SSF51161">
    <property type="entry name" value="Trimeric LpxA-like enzymes"/>
    <property type="match status" value="1"/>
</dbReference>
<evidence type="ECO:0000313" key="4">
    <source>
        <dbReference type="EMBL" id="OKS85137.1"/>
    </source>
</evidence>
<evidence type="ECO:0000256" key="2">
    <source>
        <dbReference type="ARBA" id="ARBA00022737"/>
    </source>
</evidence>
<dbReference type="CDD" id="cd04647">
    <property type="entry name" value="LbH_MAT_like"/>
    <property type="match status" value="1"/>
</dbReference>
<dbReference type="Pfam" id="PF00132">
    <property type="entry name" value="Hexapep"/>
    <property type="match status" value="1"/>
</dbReference>
<protein>
    <submittedName>
        <fullName evidence="4">Putative acetyltransferase</fullName>
    </submittedName>
</protein>
<gene>
    <name evidence="4" type="ORF">RG47T_0581</name>
</gene>
<dbReference type="Proteomes" id="UP000186720">
    <property type="component" value="Unassembled WGS sequence"/>
</dbReference>
<dbReference type="RefSeq" id="WP_074487972.1">
    <property type="nucleotide sequence ID" value="NZ_FPAM01000001.1"/>
</dbReference>
<dbReference type="InterPro" id="IPR001451">
    <property type="entry name" value="Hexapep"/>
</dbReference>
<keyword evidence="1 4" id="KW-0808">Transferase</keyword>
<dbReference type="InterPro" id="IPR011004">
    <property type="entry name" value="Trimer_LpxA-like_sf"/>
</dbReference>
<sequence>MAKLVQKVFFILISRYLYNFLSWFRKLWYHMQGMYVGHNTYLPSIKITWPHQVVIGDNCSLEQGIYFKFDGIWKQGPSIIIKNNVFIGAGCEFNIRKEIVIGDNSLIASGCKFIDHDHGTSLSSPMHKQQGPEKAILIGNDVWLGCNVVVLKGVEIADGVIVAAGAVVTKDIPPYEIWAGIPAKKISQRN</sequence>
<name>A0A1Q5ZTQ2_9SPHI</name>
<dbReference type="Pfam" id="PF14602">
    <property type="entry name" value="Hexapep_2"/>
    <property type="match status" value="1"/>
</dbReference>
<dbReference type="AlphaFoldDB" id="A0A1Q5ZTQ2"/>
<dbReference type="GO" id="GO:0016746">
    <property type="term" value="F:acyltransferase activity"/>
    <property type="evidence" value="ECO:0007669"/>
    <property type="project" value="UniProtKB-KW"/>
</dbReference>
<dbReference type="InterPro" id="IPR051159">
    <property type="entry name" value="Hexapeptide_acetyltransf"/>
</dbReference>
<dbReference type="EMBL" id="MPPL01000001">
    <property type="protein sequence ID" value="OKS85137.1"/>
    <property type="molecule type" value="Genomic_DNA"/>
</dbReference>
<evidence type="ECO:0000256" key="1">
    <source>
        <dbReference type="ARBA" id="ARBA00022679"/>
    </source>
</evidence>
<evidence type="ECO:0000256" key="3">
    <source>
        <dbReference type="ARBA" id="ARBA00023315"/>
    </source>
</evidence>
<dbReference type="PROSITE" id="PS00101">
    <property type="entry name" value="HEXAPEP_TRANSFERASES"/>
    <property type="match status" value="1"/>
</dbReference>
<proteinExistence type="predicted"/>
<reference evidence="4 5" key="1">
    <citation type="submission" date="2016-11" db="EMBL/GenBank/DDBJ databases">
        <title>Whole Genome Sequencing of Mucilaginibacter polytrichastri RG4-7(T) isolated from the moss sample.</title>
        <authorList>
            <person name="Li Y."/>
        </authorList>
    </citation>
    <scope>NUCLEOTIDE SEQUENCE [LARGE SCALE GENOMIC DNA]</scope>
    <source>
        <strain evidence="4 5">RG4-7</strain>
    </source>
</reference>
<dbReference type="PANTHER" id="PTHR23416">
    <property type="entry name" value="SIALIC ACID SYNTHASE-RELATED"/>
    <property type="match status" value="1"/>
</dbReference>
<dbReference type="Gene3D" id="2.160.10.10">
    <property type="entry name" value="Hexapeptide repeat proteins"/>
    <property type="match status" value="1"/>
</dbReference>
<keyword evidence="5" id="KW-1185">Reference proteome</keyword>
<keyword evidence="3" id="KW-0012">Acyltransferase</keyword>
<evidence type="ECO:0000313" key="5">
    <source>
        <dbReference type="Proteomes" id="UP000186720"/>
    </source>
</evidence>
<organism evidence="4 5">
    <name type="scientific">Mucilaginibacter polytrichastri</name>
    <dbReference type="NCBI Taxonomy" id="1302689"/>
    <lineage>
        <taxon>Bacteria</taxon>
        <taxon>Pseudomonadati</taxon>
        <taxon>Bacteroidota</taxon>
        <taxon>Sphingobacteriia</taxon>
        <taxon>Sphingobacteriales</taxon>
        <taxon>Sphingobacteriaceae</taxon>
        <taxon>Mucilaginibacter</taxon>
    </lineage>
</organism>
<keyword evidence="2" id="KW-0677">Repeat</keyword>
<dbReference type="OrthoDB" id="9801697at2"/>
<accession>A0A1Q5ZTQ2</accession>
<dbReference type="InterPro" id="IPR018357">
    <property type="entry name" value="Hexapep_transf_CS"/>
</dbReference>